<keyword evidence="9" id="KW-1185">Reference proteome</keyword>
<dbReference type="RefSeq" id="WP_115570321.1">
    <property type="nucleotide sequence ID" value="NZ_NXLT01000001.1"/>
</dbReference>
<feature type="domain" description="UDP N-acetylglucosamine O-acyltransferase C-terminal" evidence="7">
    <location>
        <begin position="178"/>
        <end position="257"/>
    </location>
</feature>
<evidence type="ECO:0000256" key="5">
    <source>
        <dbReference type="ARBA" id="ARBA00023315"/>
    </source>
</evidence>
<comment type="similarity">
    <text evidence="6">Belongs to the transferase hexapeptide repeat family. LpxA subfamily.</text>
</comment>
<evidence type="ECO:0000313" key="9">
    <source>
        <dbReference type="Proteomes" id="UP000256514"/>
    </source>
</evidence>
<sequence length="265" mass="28379">MATENIAPTSIIESGAKIGKNVKIGHFCVIGKDVVIGDNCEIGDRVTIAGHTTLGENNKIFTGACVGVPPQDLKYAGEDTQLIVGNGNIIREYTTLNTGTIGGGGVTRIGDENLFMAYVHIAHDCHVGNGCIFANVATLGGHVHVGNYVNFGGLSAVHQFVQVGDGCMIGGLSALVQDLPPYSIAHGNHARVVGLNKHRMRKLFNREEIDSIASMYKRLYSREAPIKELVQRELDSGHLSQTQQYICDFILSATRGIALGHKGNE</sequence>
<dbReference type="InterPro" id="IPR037157">
    <property type="entry name" value="Acetyltransf_C_sf"/>
</dbReference>
<dbReference type="GO" id="GO:0009245">
    <property type="term" value="P:lipid A biosynthetic process"/>
    <property type="evidence" value="ECO:0007669"/>
    <property type="project" value="UniProtKB-UniRule"/>
</dbReference>
<dbReference type="PANTHER" id="PTHR43480">
    <property type="entry name" value="ACYL-[ACYL-CARRIER-PROTEIN]--UDP-N-ACETYLGLUCOSAMINE O-ACYLTRANSFERASE"/>
    <property type="match status" value="1"/>
</dbReference>
<keyword evidence="6" id="KW-0677">Repeat</keyword>
<dbReference type="PANTHER" id="PTHR43480:SF1">
    <property type="entry name" value="ACYL-[ACYL-CARRIER-PROTEIN]--UDP-N-ACETYLGLUCOSAMINE O-ACYLTRANSFERASE, MITOCHONDRIAL-RELATED"/>
    <property type="match status" value="1"/>
</dbReference>
<dbReference type="Pfam" id="PF13720">
    <property type="entry name" value="Acetyltransf_11"/>
    <property type="match status" value="1"/>
</dbReference>
<dbReference type="EMBL" id="NXLT01000001">
    <property type="protein sequence ID" value="RDU68364.1"/>
    <property type="molecule type" value="Genomic_DNA"/>
</dbReference>
<evidence type="ECO:0000256" key="1">
    <source>
        <dbReference type="ARBA" id="ARBA00022516"/>
    </source>
</evidence>
<dbReference type="NCBIfam" id="TIGR01852">
    <property type="entry name" value="lipid_A_lpxA"/>
    <property type="match status" value="1"/>
</dbReference>
<evidence type="ECO:0000256" key="3">
    <source>
        <dbReference type="ARBA" id="ARBA00022679"/>
    </source>
</evidence>
<protein>
    <recommendedName>
        <fullName evidence="6">Acyl-[acyl-carrier-protein]--UDP-N-acetylglucosamine O-acyltransferase</fullName>
        <shortName evidence="6">UDP-N-acetylglucosamine acyltransferase</shortName>
        <ecNumber evidence="6">2.3.1.129</ecNumber>
    </recommendedName>
</protein>
<dbReference type="EC" id="2.3.1.129" evidence="6"/>
<dbReference type="Proteomes" id="UP000256514">
    <property type="component" value="Unassembled WGS sequence"/>
</dbReference>
<proteinExistence type="inferred from homology"/>
<dbReference type="InterPro" id="IPR010137">
    <property type="entry name" value="Lipid_A_LpxA"/>
</dbReference>
<comment type="function">
    <text evidence="6">Involved in the biosynthesis of lipid A, a phosphorylated glycolipid that anchors the lipopolysaccharide to the outer membrane of the cell.</text>
</comment>
<dbReference type="NCBIfam" id="NF003657">
    <property type="entry name" value="PRK05289.1"/>
    <property type="match status" value="1"/>
</dbReference>
<dbReference type="GO" id="GO:0008780">
    <property type="term" value="F:acyl-[acyl-carrier-protein]-UDP-N-acetylglucosamine O-acyltransferase activity"/>
    <property type="evidence" value="ECO:0007669"/>
    <property type="project" value="UniProtKB-UniRule"/>
</dbReference>
<keyword evidence="1 6" id="KW-0444">Lipid biosynthesis</keyword>
<keyword evidence="4 6" id="KW-0443">Lipid metabolism</keyword>
<comment type="pathway">
    <text evidence="6">Glycolipid biosynthesis; lipid IV(A) biosynthesis; lipid IV(A) from (3R)-3-hydroxytetradecanoyl-[acyl-carrier-protein] and UDP-N-acetyl-alpha-D-glucosamine: step 1/6.</text>
</comment>
<dbReference type="GO" id="GO:0016020">
    <property type="term" value="C:membrane"/>
    <property type="evidence" value="ECO:0007669"/>
    <property type="project" value="GOC"/>
</dbReference>
<keyword evidence="6" id="KW-0963">Cytoplasm</keyword>
<dbReference type="CDD" id="cd03351">
    <property type="entry name" value="LbH_UDP-GlcNAc_AT"/>
    <property type="match status" value="1"/>
</dbReference>
<evidence type="ECO:0000256" key="2">
    <source>
        <dbReference type="ARBA" id="ARBA00022556"/>
    </source>
</evidence>
<dbReference type="InterPro" id="IPR011004">
    <property type="entry name" value="Trimer_LpxA-like_sf"/>
</dbReference>
<comment type="subcellular location">
    <subcellularLocation>
        <location evidence="6">Cytoplasm</location>
    </subcellularLocation>
</comment>
<dbReference type="Pfam" id="PF00132">
    <property type="entry name" value="Hexapep"/>
    <property type="match status" value="1"/>
</dbReference>
<evidence type="ECO:0000259" key="7">
    <source>
        <dbReference type="Pfam" id="PF13720"/>
    </source>
</evidence>
<evidence type="ECO:0000256" key="6">
    <source>
        <dbReference type="HAMAP-Rule" id="MF_00387"/>
    </source>
</evidence>
<dbReference type="Gene3D" id="2.160.10.10">
    <property type="entry name" value="Hexapeptide repeat proteins"/>
    <property type="match status" value="1"/>
</dbReference>
<dbReference type="PIRSF" id="PIRSF000456">
    <property type="entry name" value="UDP-GlcNAc_acltr"/>
    <property type="match status" value="1"/>
</dbReference>
<evidence type="ECO:0000256" key="4">
    <source>
        <dbReference type="ARBA" id="ARBA00023098"/>
    </source>
</evidence>
<keyword evidence="3 6" id="KW-0808">Transferase</keyword>
<dbReference type="SUPFAM" id="SSF51161">
    <property type="entry name" value="Trimeric LpxA-like enzymes"/>
    <property type="match status" value="1"/>
</dbReference>
<dbReference type="AlphaFoldDB" id="A0A3D8IUP3"/>
<comment type="catalytic activity">
    <reaction evidence="6">
        <text>a (3R)-hydroxyacyl-[ACP] + UDP-N-acetyl-alpha-D-glucosamine = a UDP-3-O-[(3R)-3-hydroxyacyl]-N-acetyl-alpha-D-glucosamine + holo-[ACP]</text>
        <dbReference type="Rhea" id="RHEA:67812"/>
        <dbReference type="Rhea" id="RHEA-COMP:9685"/>
        <dbReference type="Rhea" id="RHEA-COMP:9945"/>
        <dbReference type="ChEBI" id="CHEBI:57705"/>
        <dbReference type="ChEBI" id="CHEBI:64479"/>
        <dbReference type="ChEBI" id="CHEBI:78827"/>
        <dbReference type="ChEBI" id="CHEBI:173225"/>
        <dbReference type="EC" id="2.3.1.129"/>
    </reaction>
</comment>
<organism evidence="8 9">
    <name type="scientific">Helicobacter equorum</name>
    <dbReference type="NCBI Taxonomy" id="361872"/>
    <lineage>
        <taxon>Bacteria</taxon>
        <taxon>Pseudomonadati</taxon>
        <taxon>Campylobacterota</taxon>
        <taxon>Epsilonproteobacteria</taxon>
        <taxon>Campylobacterales</taxon>
        <taxon>Helicobacteraceae</taxon>
        <taxon>Helicobacter</taxon>
    </lineage>
</organism>
<reference evidence="8 9" key="1">
    <citation type="submission" date="2018-04" db="EMBL/GenBank/DDBJ databases">
        <title>Novel Campyloabacter and Helicobacter Species and Strains.</title>
        <authorList>
            <person name="Mannion A.J."/>
            <person name="Shen Z."/>
            <person name="Fox J.G."/>
        </authorList>
    </citation>
    <scope>NUCLEOTIDE SEQUENCE [LARGE SCALE GENOMIC DNA]</scope>
    <source>
        <strain evidence="8 9">MIT 12-6600</strain>
    </source>
</reference>
<dbReference type="UniPathway" id="UPA00359">
    <property type="reaction ID" value="UER00477"/>
</dbReference>
<dbReference type="HAMAP" id="MF_00387">
    <property type="entry name" value="LpxA"/>
    <property type="match status" value="1"/>
</dbReference>
<name>A0A3D8IUP3_9HELI</name>
<keyword evidence="5 6" id="KW-0012">Acyltransferase</keyword>
<comment type="caution">
    <text evidence="8">The sequence shown here is derived from an EMBL/GenBank/DDBJ whole genome shotgun (WGS) entry which is preliminary data.</text>
</comment>
<dbReference type="GO" id="GO:0005737">
    <property type="term" value="C:cytoplasm"/>
    <property type="evidence" value="ECO:0007669"/>
    <property type="project" value="UniProtKB-SubCell"/>
</dbReference>
<dbReference type="InterPro" id="IPR029098">
    <property type="entry name" value="Acetyltransf_C"/>
</dbReference>
<accession>A0A3D8IUP3</accession>
<evidence type="ECO:0000313" key="8">
    <source>
        <dbReference type="EMBL" id="RDU68364.1"/>
    </source>
</evidence>
<keyword evidence="2 6" id="KW-0441">Lipid A biosynthesis</keyword>
<gene>
    <name evidence="6" type="primary">lpxA</name>
    <name evidence="8" type="ORF">CQA54_00695</name>
</gene>
<dbReference type="InterPro" id="IPR001451">
    <property type="entry name" value="Hexapep"/>
</dbReference>
<dbReference type="OrthoDB" id="9807278at2"/>
<comment type="subunit">
    <text evidence="6">Homotrimer.</text>
</comment>
<dbReference type="Gene3D" id="1.20.1180.10">
    <property type="entry name" value="Udp N-acetylglucosamine O-acyltransferase, C-terminal domain"/>
    <property type="match status" value="1"/>
</dbReference>